<evidence type="ECO:0000256" key="1">
    <source>
        <dbReference type="SAM" id="MobiDB-lite"/>
    </source>
</evidence>
<feature type="compositionally biased region" description="Gly residues" evidence="1">
    <location>
        <begin position="399"/>
        <end position="408"/>
    </location>
</feature>
<protein>
    <recommendedName>
        <fullName evidence="2">Alpha/beta hydrolase fold-3 domain-containing protein</fullName>
    </recommendedName>
</protein>
<feature type="compositionally biased region" description="Low complexity" evidence="1">
    <location>
        <begin position="540"/>
        <end position="556"/>
    </location>
</feature>
<feature type="domain" description="Alpha/beta hydrolase fold-3" evidence="2">
    <location>
        <begin position="219"/>
        <end position="332"/>
    </location>
</feature>
<gene>
    <name evidence="3" type="ORF">BOTBODRAFT_25703</name>
</gene>
<feature type="region of interest" description="Disordered" evidence="1">
    <location>
        <begin position="639"/>
        <end position="705"/>
    </location>
</feature>
<feature type="region of interest" description="Disordered" evidence="1">
    <location>
        <begin position="537"/>
        <end position="594"/>
    </location>
</feature>
<dbReference type="SUPFAM" id="SSF53474">
    <property type="entry name" value="alpha/beta-Hydrolases"/>
    <property type="match status" value="1"/>
</dbReference>
<dbReference type="GO" id="GO:0005829">
    <property type="term" value="C:cytosol"/>
    <property type="evidence" value="ECO:0007669"/>
    <property type="project" value="TreeGrafter"/>
</dbReference>
<dbReference type="Pfam" id="PF07859">
    <property type="entry name" value="Abhydrolase_3"/>
    <property type="match status" value="2"/>
</dbReference>
<feature type="region of interest" description="Disordered" evidence="1">
    <location>
        <begin position="911"/>
        <end position="939"/>
    </location>
</feature>
<dbReference type="AlphaFoldDB" id="A0A067NAZ3"/>
<feature type="region of interest" description="Disordered" evidence="1">
    <location>
        <begin position="769"/>
        <end position="874"/>
    </location>
</feature>
<feature type="compositionally biased region" description="Low complexity" evidence="1">
    <location>
        <begin position="781"/>
        <end position="812"/>
    </location>
</feature>
<feature type="compositionally biased region" description="Polar residues" evidence="1">
    <location>
        <begin position="911"/>
        <end position="935"/>
    </location>
</feature>
<evidence type="ECO:0000259" key="2">
    <source>
        <dbReference type="Pfam" id="PF07859"/>
    </source>
</evidence>
<feature type="domain" description="Alpha/beta hydrolase fold-3" evidence="2">
    <location>
        <begin position="462"/>
        <end position="536"/>
    </location>
</feature>
<accession>A0A067NAZ3</accession>
<proteinExistence type="predicted"/>
<evidence type="ECO:0000313" key="3">
    <source>
        <dbReference type="EMBL" id="KDQ21282.1"/>
    </source>
</evidence>
<dbReference type="PANTHER" id="PTHR23025:SF3">
    <property type="entry name" value="HORMONE-SENSITIVE LIPASE"/>
    <property type="match status" value="1"/>
</dbReference>
<dbReference type="PANTHER" id="PTHR23025">
    <property type="entry name" value="TRIACYLGLYCEROL LIPASE"/>
    <property type="match status" value="1"/>
</dbReference>
<dbReference type="GO" id="GO:0019433">
    <property type="term" value="P:triglyceride catabolic process"/>
    <property type="evidence" value="ECO:0007669"/>
    <property type="project" value="TreeGrafter"/>
</dbReference>
<dbReference type="GO" id="GO:0004806">
    <property type="term" value="F:triacylglycerol lipase activity"/>
    <property type="evidence" value="ECO:0007669"/>
    <property type="project" value="TreeGrafter"/>
</dbReference>
<reference evidence="4" key="1">
    <citation type="journal article" date="2014" name="Proc. Natl. Acad. Sci. U.S.A.">
        <title>Extensive sampling of basidiomycete genomes demonstrates inadequacy of the white-rot/brown-rot paradigm for wood decay fungi.</title>
        <authorList>
            <person name="Riley R."/>
            <person name="Salamov A.A."/>
            <person name="Brown D.W."/>
            <person name="Nagy L.G."/>
            <person name="Floudas D."/>
            <person name="Held B.W."/>
            <person name="Levasseur A."/>
            <person name="Lombard V."/>
            <person name="Morin E."/>
            <person name="Otillar R."/>
            <person name="Lindquist E.A."/>
            <person name="Sun H."/>
            <person name="LaButti K.M."/>
            <person name="Schmutz J."/>
            <person name="Jabbour D."/>
            <person name="Luo H."/>
            <person name="Baker S.E."/>
            <person name="Pisabarro A.G."/>
            <person name="Walton J.D."/>
            <person name="Blanchette R.A."/>
            <person name="Henrissat B."/>
            <person name="Martin F."/>
            <person name="Cullen D."/>
            <person name="Hibbett D.S."/>
            <person name="Grigoriev I.V."/>
        </authorList>
    </citation>
    <scope>NUCLEOTIDE SEQUENCE [LARGE SCALE GENOMIC DNA]</scope>
    <source>
        <strain evidence="4">FD-172 SS1</strain>
    </source>
</reference>
<dbReference type="HOGENOM" id="CLU_003590_2_0_1"/>
<dbReference type="EMBL" id="KL198016">
    <property type="protein sequence ID" value="KDQ21282.1"/>
    <property type="molecule type" value="Genomic_DNA"/>
</dbReference>
<keyword evidence="4" id="KW-1185">Reference proteome</keyword>
<evidence type="ECO:0000313" key="4">
    <source>
        <dbReference type="Proteomes" id="UP000027195"/>
    </source>
</evidence>
<feature type="compositionally biased region" description="Low complexity" evidence="1">
    <location>
        <begin position="651"/>
        <end position="663"/>
    </location>
</feature>
<name>A0A067NAZ3_BOTB1</name>
<dbReference type="Proteomes" id="UP000027195">
    <property type="component" value="Unassembled WGS sequence"/>
</dbReference>
<dbReference type="Gene3D" id="3.40.50.1820">
    <property type="entry name" value="alpha/beta hydrolase"/>
    <property type="match status" value="2"/>
</dbReference>
<dbReference type="GO" id="GO:0004771">
    <property type="term" value="F:sterol ester esterase activity"/>
    <property type="evidence" value="ECO:0007669"/>
    <property type="project" value="TreeGrafter"/>
</dbReference>
<dbReference type="InterPro" id="IPR029058">
    <property type="entry name" value="AB_hydrolase_fold"/>
</dbReference>
<feature type="compositionally biased region" description="Low complexity" evidence="1">
    <location>
        <begin position="686"/>
        <end position="705"/>
    </location>
</feature>
<dbReference type="InterPro" id="IPR013094">
    <property type="entry name" value="AB_hydrolase_3"/>
</dbReference>
<dbReference type="OrthoDB" id="5570009at2759"/>
<dbReference type="InParanoid" id="A0A067NAZ3"/>
<feature type="region of interest" description="Disordered" evidence="1">
    <location>
        <begin position="370"/>
        <end position="410"/>
    </location>
</feature>
<feature type="compositionally biased region" description="Basic and acidic residues" evidence="1">
    <location>
        <begin position="850"/>
        <end position="874"/>
    </location>
</feature>
<sequence>MIDHLLGQPSAAWKRTQVLLVIIFWLLRIAKGNAGGPRLFWLRRINRSLTRFSPWQIIVSTLTCVYAIRHLDVIVGLGAPEPLARLYSPAFYRATWIVTALDAAFATAMSIRPKWLRDICSCLFTAYYLVYATEADEKLRRFRAICTVEMLRVQWEKTSNPYIRAATYFHRTRLPVVRQIYLPRPASSRHTKPISAWLFFSHLEQELSSATDLVLDVPGGGFISMSPRHHEDRLRHCAGRVGRPVLSIDYGKAPEYPYPWAIEECFDAYKVLIESKGRVIGMSGSAFNVVVMGDSAGGNILTSMLYKVIESHTPLPIGIVLNYAVLDFNYTSWMSESQMRVMRAEQSSGHIPGVVAEQKDHYAHKSPLAVVPDVAPRRRRTRTGSWGRSLSQAWKARSGSGGGSGGAGEPIEARVRYTEEERSRQQAELYEADTRERDRRAASGKVPIGTRIAMTSRVGYFQDRIIGQSMMRAMAILYVGPKRSPDFATDYHLSPILAPSEMLAQFPPMLMTCGEKDPFVDDTVIFAGRIREAKRDRRASAGFGRRAGRRGSTSGAGRHGHLGEGLRMSVRHPDTTGPGSGSGSGLADDDDDDDEEKWVEMRIYEGWSHAYLQMSSLLREVMPVMDQMADWIVGRFDECDPRPRPLPQSQPQPQFQPQFQPQSRGQRVGSPGRLASETAGTARTHVPPSASESTSVTAPTSASAPAVVVADKNSRAAGGVGMNRSRYEFDQAITSDGDGEADDVDMLTFTPRRKRLSYSVSCPPRTAAILDAMSPGGSGARSGSFSGGSSSSSSGATTSAVSSGNTTNSNGPRTPPPLDSTPSGDSREHAKNAAPLGEFGPRVGIVVPAGRDEGMGLAGDRRPEGTGYDDRPIFMGGGEDRVVVEDGGSCRLALGNAAAVAMPIEGGVAENTDQMGPGRTSSPPSATIGPATSSPERAGLLSEAELMRRRRMEVVFGMGETAAPDGED</sequence>
<dbReference type="STRING" id="930990.A0A067NAZ3"/>
<organism evidence="3 4">
    <name type="scientific">Botryobasidium botryosum (strain FD-172 SS1)</name>
    <dbReference type="NCBI Taxonomy" id="930990"/>
    <lineage>
        <taxon>Eukaryota</taxon>
        <taxon>Fungi</taxon>
        <taxon>Dikarya</taxon>
        <taxon>Basidiomycota</taxon>
        <taxon>Agaricomycotina</taxon>
        <taxon>Agaricomycetes</taxon>
        <taxon>Cantharellales</taxon>
        <taxon>Botryobasidiaceae</taxon>
        <taxon>Botryobasidium</taxon>
    </lineage>
</organism>